<dbReference type="InterPro" id="IPR005502">
    <property type="entry name" value="Ribosyl_crysJ1"/>
</dbReference>
<evidence type="ECO:0000313" key="4">
    <source>
        <dbReference type="EMBL" id="SFQ44529.1"/>
    </source>
</evidence>
<dbReference type="OrthoDB" id="9798107at2"/>
<feature type="binding site" evidence="3">
    <location>
        <position position="264"/>
    </location>
    <ligand>
        <name>Mg(2+)</name>
        <dbReference type="ChEBI" id="CHEBI:18420"/>
        <label>1</label>
    </ligand>
</feature>
<comment type="similarity">
    <text evidence="1">Belongs to the ADP-ribosylglycohydrolase family.</text>
</comment>
<dbReference type="InterPro" id="IPR050792">
    <property type="entry name" value="ADP-ribosylglycohydrolase"/>
</dbReference>
<keyword evidence="2 4" id="KW-0378">Hydrolase</keyword>
<sequence length="313" mass="35399">MKEHIKGFLFGTTIGDALGVPVEFMSRSFLKRSPVVDMRSMGTHCQLAGTWSDDTSLTFCLTEQIIEGYNLEHLSEKICKWYTQNYWSARGEVFDIGISTKNALDRLLKGTHPAESGEKGEYSNGNGSLMRILPLVFYLKNKSIEHRFKIIQEVSGITHAHIRSQIACFFAVELSINLYKGLEKAKAYLDTQNTVRDYINTIHIPASEKELFIRIFYDNITQVHESEIYSSGYSLHTLEASLWAFLTTDSYSEAVLKAVNLGDDSDTTGCLTGGFAGLYYGFDAIPQEWIAQLARKDDIMDLSERLTNWAHKQ</sequence>
<dbReference type="PANTHER" id="PTHR16222:SF24">
    <property type="entry name" value="ADP-RIBOSYLHYDROLASE ARH3"/>
    <property type="match status" value="1"/>
</dbReference>
<dbReference type="GO" id="GO:0046872">
    <property type="term" value="F:metal ion binding"/>
    <property type="evidence" value="ECO:0007669"/>
    <property type="project" value="UniProtKB-KW"/>
</dbReference>
<dbReference type="SUPFAM" id="SSF101478">
    <property type="entry name" value="ADP-ribosylglycohydrolase"/>
    <property type="match status" value="1"/>
</dbReference>
<dbReference type="Gene3D" id="1.10.4080.10">
    <property type="entry name" value="ADP-ribosylation/Crystallin J1"/>
    <property type="match status" value="1"/>
</dbReference>
<organism evidence="4 5">
    <name type="scientific">Pseudarcicella hirudinis</name>
    <dbReference type="NCBI Taxonomy" id="1079859"/>
    <lineage>
        <taxon>Bacteria</taxon>
        <taxon>Pseudomonadati</taxon>
        <taxon>Bacteroidota</taxon>
        <taxon>Cytophagia</taxon>
        <taxon>Cytophagales</taxon>
        <taxon>Flectobacillaceae</taxon>
        <taxon>Pseudarcicella</taxon>
    </lineage>
</organism>
<evidence type="ECO:0000256" key="1">
    <source>
        <dbReference type="ARBA" id="ARBA00010702"/>
    </source>
</evidence>
<dbReference type="STRING" id="1079859.SAMN04515674_11959"/>
<protein>
    <submittedName>
        <fullName evidence="4">ADP-ribosylglycohydrolase</fullName>
    </submittedName>
</protein>
<keyword evidence="5" id="KW-1185">Reference proteome</keyword>
<keyword evidence="3" id="KW-0460">Magnesium</keyword>
<reference evidence="4 5" key="1">
    <citation type="submission" date="2016-10" db="EMBL/GenBank/DDBJ databases">
        <authorList>
            <person name="de Groot N.N."/>
        </authorList>
    </citation>
    <scope>NUCLEOTIDE SEQUENCE [LARGE SCALE GENOMIC DNA]</scope>
    <source>
        <strain evidence="5">E92,LMG 26720,CCM 7988</strain>
    </source>
</reference>
<comment type="cofactor">
    <cofactor evidence="3">
        <name>Mg(2+)</name>
        <dbReference type="ChEBI" id="CHEBI:18420"/>
    </cofactor>
    <text evidence="3">Binds 2 magnesium ions per subunit.</text>
</comment>
<feature type="binding site" evidence="3">
    <location>
        <position position="53"/>
    </location>
    <ligand>
        <name>Mg(2+)</name>
        <dbReference type="ChEBI" id="CHEBI:18420"/>
        <label>1</label>
    </ligand>
</feature>
<gene>
    <name evidence="4" type="ORF">SAMN04515674_11959</name>
</gene>
<dbReference type="AlphaFoldDB" id="A0A1I5YJX4"/>
<dbReference type="GO" id="GO:0016787">
    <property type="term" value="F:hydrolase activity"/>
    <property type="evidence" value="ECO:0007669"/>
    <property type="project" value="UniProtKB-KW"/>
</dbReference>
<dbReference type="Pfam" id="PF03747">
    <property type="entry name" value="ADP_ribosyl_GH"/>
    <property type="match status" value="1"/>
</dbReference>
<evidence type="ECO:0000313" key="5">
    <source>
        <dbReference type="Proteomes" id="UP000199306"/>
    </source>
</evidence>
<feature type="binding site" evidence="3">
    <location>
        <position position="267"/>
    </location>
    <ligand>
        <name>Mg(2+)</name>
        <dbReference type="ChEBI" id="CHEBI:18420"/>
        <label>1</label>
    </ligand>
</feature>
<keyword evidence="3" id="KW-0479">Metal-binding</keyword>
<dbReference type="Proteomes" id="UP000199306">
    <property type="component" value="Unassembled WGS sequence"/>
</dbReference>
<feature type="binding site" evidence="3">
    <location>
        <position position="266"/>
    </location>
    <ligand>
        <name>Mg(2+)</name>
        <dbReference type="ChEBI" id="CHEBI:18420"/>
        <label>1</label>
    </ligand>
</feature>
<proteinExistence type="inferred from homology"/>
<accession>A0A1I5YJX4</accession>
<dbReference type="PANTHER" id="PTHR16222">
    <property type="entry name" value="ADP-RIBOSYLGLYCOHYDROLASE"/>
    <property type="match status" value="1"/>
</dbReference>
<name>A0A1I5YJX4_9BACT</name>
<dbReference type="InterPro" id="IPR036705">
    <property type="entry name" value="Ribosyl_crysJ1_sf"/>
</dbReference>
<evidence type="ECO:0000256" key="3">
    <source>
        <dbReference type="PIRSR" id="PIRSR605502-1"/>
    </source>
</evidence>
<dbReference type="RefSeq" id="WP_092019542.1">
    <property type="nucleotide sequence ID" value="NZ_FOXH01000019.1"/>
</dbReference>
<dbReference type="EMBL" id="FOXH01000019">
    <property type="protein sequence ID" value="SFQ44529.1"/>
    <property type="molecule type" value="Genomic_DNA"/>
</dbReference>
<feature type="binding site" evidence="3">
    <location>
        <position position="54"/>
    </location>
    <ligand>
        <name>Mg(2+)</name>
        <dbReference type="ChEBI" id="CHEBI:18420"/>
        <label>1</label>
    </ligand>
</feature>
<feature type="binding site" evidence="3">
    <location>
        <position position="52"/>
    </location>
    <ligand>
        <name>Mg(2+)</name>
        <dbReference type="ChEBI" id="CHEBI:18420"/>
        <label>1</label>
    </ligand>
</feature>
<evidence type="ECO:0000256" key="2">
    <source>
        <dbReference type="ARBA" id="ARBA00022801"/>
    </source>
</evidence>